<sequence>MQIGAEKLIQKMMKELQGALVENGNEQKVREHMLVVRSLCDVMLDKEEGYTAPSYTIPSPAPTPVSIPAQVHIPSQSVQQPIVMPSTTKEVQGESLLDF</sequence>
<protein>
    <submittedName>
        <fullName evidence="1">Uncharacterized protein</fullName>
    </submittedName>
</protein>
<comment type="caution">
    <text evidence="1">The sequence shown here is derived from an EMBL/GenBank/DDBJ whole genome shotgun (WGS) entry which is preliminary data.</text>
</comment>
<accession>A0A917AXC6</accession>
<keyword evidence="2" id="KW-1185">Reference proteome</keyword>
<dbReference type="AlphaFoldDB" id="A0A917AXC6"/>
<dbReference type="InterPro" id="IPR035218">
    <property type="entry name" value="DUF5327"/>
</dbReference>
<organism evidence="1 2">
    <name type="scientific">Priestia taiwanensis</name>
    <dbReference type="NCBI Taxonomy" id="1347902"/>
    <lineage>
        <taxon>Bacteria</taxon>
        <taxon>Bacillati</taxon>
        <taxon>Bacillota</taxon>
        <taxon>Bacilli</taxon>
        <taxon>Bacillales</taxon>
        <taxon>Bacillaceae</taxon>
        <taxon>Priestia</taxon>
    </lineage>
</organism>
<dbReference type="EMBL" id="BMFK01000005">
    <property type="protein sequence ID" value="GGE82447.1"/>
    <property type="molecule type" value="Genomic_DNA"/>
</dbReference>
<reference evidence="1" key="2">
    <citation type="submission" date="2020-09" db="EMBL/GenBank/DDBJ databases">
        <authorList>
            <person name="Sun Q."/>
            <person name="Zhou Y."/>
        </authorList>
    </citation>
    <scope>NUCLEOTIDE SEQUENCE</scope>
    <source>
        <strain evidence="1">CGMCC 1.12698</strain>
    </source>
</reference>
<reference evidence="1" key="1">
    <citation type="journal article" date="2014" name="Int. J. Syst. Evol. Microbiol.">
        <title>Complete genome sequence of Corynebacterium casei LMG S-19264T (=DSM 44701T), isolated from a smear-ripened cheese.</title>
        <authorList>
            <consortium name="US DOE Joint Genome Institute (JGI-PGF)"/>
            <person name="Walter F."/>
            <person name="Albersmeier A."/>
            <person name="Kalinowski J."/>
            <person name="Ruckert C."/>
        </authorList>
    </citation>
    <scope>NUCLEOTIDE SEQUENCE</scope>
    <source>
        <strain evidence="1">CGMCC 1.12698</strain>
    </source>
</reference>
<dbReference type="Proteomes" id="UP000605259">
    <property type="component" value="Unassembled WGS sequence"/>
</dbReference>
<evidence type="ECO:0000313" key="1">
    <source>
        <dbReference type="EMBL" id="GGE82447.1"/>
    </source>
</evidence>
<evidence type="ECO:0000313" key="2">
    <source>
        <dbReference type="Proteomes" id="UP000605259"/>
    </source>
</evidence>
<dbReference type="Pfam" id="PF17261">
    <property type="entry name" value="DUF5327"/>
    <property type="match status" value="1"/>
</dbReference>
<proteinExistence type="predicted"/>
<dbReference type="RefSeq" id="WP_188389804.1">
    <property type="nucleotide sequence ID" value="NZ_BMFK01000005.1"/>
</dbReference>
<name>A0A917AXC6_9BACI</name>
<gene>
    <name evidence="1" type="primary">ywdI</name>
    <name evidence="1" type="ORF">GCM10007140_35110</name>
</gene>